<keyword evidence="1" id="KW-0732">Signal</keyword>
<dbReference type="AlphaFoldDB" id="A0A1H7PS50"/>
<dbReference type="OrthoDB" id="1817604at2"/>
<dbReference type="InterPro" id="IPR012291">
    <property type="entry name" value="CBM2_carb-bd_dom_sf"/>
</dbReference>
<sequence length="268" mass="30084">MKIIKKIISGVTALALACGLSMSASAELYEGQSRAYKGVGYMAKYEVVSVNGYYTTVKITLKNTSKKKINHWAVALKKVPWKLHNFENCRIFNPHDVFSVYTSITDCGTNASLAPDECVSFCYTMEDRYGQAKLPERILAYSDLDKSNTVEELNKAAKECCEYADYILRYYPDPATAMDDAFREGVYEKSQKGMKTGYTYEYKARGDEVINIAASQYARGDISAYLGRTKINGVDCLFVQIRDDRTGKIGQYPNPTDGTAEWGKFTQN</sequence>
<evidence type="ECO:0000313" key="2">
    <source>
        <dbReference type="EMBL" id="SEL38288.1"/>
    </source>
</evidence>
<dbReference type="EMBL" id="FOAT01000024">
    <property type="protein sequence ID" value="SEL38288.1"/>
    <property type="molecule type" value="Genomic_DNA"/>
</dbReference>
<accession>A0A1H7PS50</accession>
<dbReference type="PROSITE" id="PS51257">
    <property type="entry name" value="PROKAR_LIPOPROTEIN"/>
    <property type="match status" value="1"/>
</dbReference>
<gene>
    <name evidence="2" type="ORF">SAMN05216469_12412</name>
</gene>
<reference evidence="2 3" key="1">
    <citation type="submission" date="2016-10" db="EMBL/GenBank/DDBJ databases">
        <authorList>
            <person name="de Groot N.N."/>
        </authorList>
    </citation>
    <scope>NUCLEOTIDE SEQUENCE [LARGE SCALE GENOMIC DNA]</scope>
    <source>
        <strain evidence="2 3">KH2T6</strain>
    </source>
</reference>
<organism evidence="2 3">
    <name type="scientific">Ruminococcus albus</name>
    <dbReference type="NCBI Taxonomy" id="1264"/>
    <lineage>
        <taxon>Bacteria</taxon>
        <taxon>Bacillati</taxon>
        <taxon>Bacillota</taxon>
        <taxon>Clostridia</taxon>
        <taxon>Eubacteriales</taxon>
        <taxon>Oscillospiraceae</taxon>
        <taxon>Ruminococcus</taxon>
    </lineage>
</organism>
<protein>
    <recommendedName>
        <fullName evidence="4">Cellulose binding domain-containing protein</fullName>
    </recommendedName>
</protein>
<evidence type="ECO:0000256" key="1">
    <source>
        <dbReference type="SAM" id="SignalP"/>
    </source>
</evidence>
<dbReference type="Proteomes" id="UP000186015">
    <property type="component" value="Unassembled WGS sequence"/>
</dbReference>
<proteinExistence type="predicted"/>
<feature type="signal peptide" evidence="1">
    <location>
        <begin position="1"/>
        <end position="26"/>
    </location>
</feature>
<dbReference type="RefSeq" id="WP_074835984.1">
    <property type="nucleotide sequence ID" value="NZ_FOAT01000024.1"/>
</dbReference>
<dbReference type="GO" id="GO:0030247">
    <property type="term" value="F:polysaccharide binding"/>
    <property type="evidence" value="ECO:0007669"/>
    <property type="project" value="InterPro"/>
</dbReference>
<name>A0A1H7PS50_RUMAL</name>
<evidence type="ECO:0008006" key="4">
    <source>
        <dbReference type="Google" id="ProtNLM"/>
    </source>
</evidence>
<dbReference type="GO" id="GO:0004553">
    <property type="term" value="F:hydrolase activity, hydrolyzing O-glycosyl compounds"/>
    <property type="evidence" value="ECO:0007669"/>
    <property type="project" value="InterPro"/>
</dbReference>
<dbReference type="Gene3D" id="2.60.40.290">
    <property type="match status" value="1"/>
</dbReference>
<feature type="chain" id="PRO_5039229529" description="Cellulose binding domain-containing protein" evidence="1">
    <location>
        <begin position="27"/>
        <end position="268"/>
    </location>
</feature>
<evidence type="ECO:0000313" key="3">
    <source>
        <dbReference type="Proteomes" id="UP000186015"/>
    </source>
</evidence>